<dbReference type="EMBL" id="PDCK01000040">
    <property type="protein sequence ID" value="PRQ50816.1"/>
    <property type="molecule type" value="Genomic_DNA"/>
</dbReference>
<dbReference type="Gramene" id="PRQ50816">
    <property type="protein sequence ID" value="PRQ50816"/>
    <property type="gene ID" value="RchiOBHm_Chr2g0137401"/>
</dbReference>
<comment type="caution">
    <text evidence="1">The sequence shown here is derived from an EMBL/GenBank/DDBJ whole genome shotgun (WGS) entry which is preliminary data.</text>
</comment>
<evidence type="ECO:0000313" key="2">
    <source>
        <dbReference type="Proteomes" id="UP000238479"/>
    </source>
</evidence>
<accession>A0A2P6RWM2</accession>
<name>A0A2P6RWM2_ROSCH</name>
<protein>
    <submittedName>
        <fullName evidence="1">Uncharacterized protein</fullName>
    </submittedName>
</protein>
<dbReference type="AlphaFoldDB" id="A0A2P6RWM2"/>
<evidence type="ECO:0000313" key="1">
    <source>
        <dbReference type="EMBL" id="PRQ50816.1"/>
    </source>
</evidence>
<gene>
    <name evidence="1" type="ORF">RchiOBHm_Chr2g0137401</name>
</gene>
<proteinExistence type="predicted"/>
<dbReference type="Proteomes" id="UP000238479">
    <property type="component" value="Chromosome 2"/>
</dbReference>
<sequence>MMVTVLYVLGTDKLGSDLGQEVMILEKRMAAIYSGILISCDAIMANHLEVISPPNLLDFLLTKS</sequence>
<reference evidence="1 2" key="1">
    <citation type="journal article" date="2018" name="Nat. Genet.">
        <title>The Rosa genome provides new insights in the design of modern roses.</title>
        <authorList>
            <person name="Bendahmane M."/>
        </authorList>
    </citation>
    <scope>NUCLEOTIDE SEQUENCE [LARGE SCALE GENOMIC DNA]</scope>
    <source>
        <strain evidence="2">cv. Old Blush</strain>
    </source>
</reference>
<organism evidence="1 2">
    <name type="scientific">Rosa chinensis</name>
    <name type="common">China rose</name>
    <dbReference type="NCBI Taxonomy" id="74649"/>
    <lineage>
        <taxon>Eukaryota</taxon>
        <taxon>Viridiplantae</taxon>
        <taxon>Streptophyta</taxon>
        <taxon>Embryophyta</taxon>
        <taxon>Tracheophyta</taxon>
        <taxon>Spermatophyta</taxon>
        <taxon>Magnoliopsida</taxon>
        <taxon>eudicotyledons</taxon>
        <taxon>Gunneridae</taxon>
        <taxon>Pentapetalae</taxon>
        <taxon>rosids</taxon>
        <taxon>fabids</taxon>
        <taxon>Rosales</taxon>
        <taxon>Rosaceae</taxon>
        <taxon>Rosoideae</taxon>
        <taxon>Rosoideae incertae sedis</taxon>
        <taxon>Rosa</taxon>
    </lineage>
</organism>
<keyword evidence="2" id="KW-1185">Reference proteome</keyword>